<proteinExistence type="predicted"/>
<dbReference type="InterPro" id="IPR007372">
    <property type="entry name" value="Lipid/polyisoprenoid-bd_YceI"/>
</dbReference>
<dbReference type="EMBL" id="JBHTIV010000023">
    <property type="protein sequence ID" value="MFD0933368.1"/>
    <property type="molecule type" value="Genomic_DNA"/>
</dbReference>
<dbReference type="SMART" id="SM00867">
    <property type="entry name" value="YceI"/>
    <property type="match status" value="1"/>
</dbReference>
<dbReference type="InterPro" id="IPR036761">
    <property type="entry name" value="TTHA0802/YceI-like_sf"/>
</dbReference>
<dbReference type="Pfam" id="PF04264">
    <property type="entry name" value="YceI"/>
    <property type="match status" value="1"/>
</dbReference>
<evidence type="ECO:0000313" key="3">
    <source>
        <dbReference type="EMBL" id="MFD0933368.1"/>
    </source>
</evidence>
<dbReference type="SUPFAM" id="SSF101874">
    <property type="entry name" value="YceI-like"/>
    <property type="match status" value="1"/>
</dbReference>
<reference evidence="4" key="1">
    <citation type="journal article" date="2019" name="Int. J. Syst. Evol. Microbiol.">
        <title>The Global Catalogue of Microorganisms (GCM) 10K type strain sequencing project: providing services to taxonomists for standard genome sequencing and annotation.</title>
        <authorList>
            <consortium name="The Broad Institute Genomics Platform"/>
            <consortium name="The Broad Institute Genome Sequencing Center for Infectious Disease"/>
            <person name="Wu L."/>
            <person name="Ma J."/>
        </authorList>
    </citation>
    <scope>NUCLEOTIDE SEQUENCE [LARGE SCALE GENOMIC DNA]</scope>
    <source>
        <strain evidence="4">CCUG 56752</strain>
    </source>
</reference>
<feature type="signal peptide" evidence="1">
    <location>
        <begin position="1"/>
        <end position="18"/>
    </location>
</feature>
<organism evidence="3 4">
    <name type="scientific">Psychroflexus salinarum</name>
    <dbReference type="NCBI Taxonomy" id="546024"/>
    <lineage>
        <taxon>Bacteria</taxon>
        <taxon>Pseudomonadati</taxon>
        <taxon>Bacteroidota</taxon>
        <taxon>Flavobacteriia</taxon>
        <taxon>Flavobacteriales</taxon>
        <taxon>Flavobacteriaceae</taxon>
        <taxon>Psychroflexus</taxon>
    </lineage>
</organism>
<comment type="caution">
    <text evidence="3">The sequence shown here is derived from an EMBL/GenBank/DDBJ whole genome shotgun (WGS) entry which is preliminary data.</text>
</comment>
<evidence type="ECO:0000259" key="2">
    <source>
        <dbReference type="SMART" id="SM00867"/>
    </source>
</evidence>
<dbReference type="PANTHER" id="PTHR34406:SF1">
    <property type="entry name" value="PROTEIN YCEI"/>
    <property type="match status" value="1"/>
</dbReference>
<accession>A0ABW3GUP9</accession>
<feature type="domain" description="Lipid/polyisoprenoid-binding YceI-like" evidence="2">
    <location>
        <begin position="44"/>
        <end position="221"/>
    </location>
</feature>
<feature type="chain" id="PRO_5045693520" evidence="1">
    <location>
        <begin position="19"/>
        <end position="224"/>
    </location>
</feature>
<dbReference type="PANTHER" id="PTHR34406">
    <property type="entry name" value="PROTEIN YCEI"/>
    <property type="match status" value="1"/>
</dbReference>
<keyword evidence="1" id="KW-0732">Signal</keyword>
<name>A0ABW3GUP9_9FLAO</name>
<protein>
    <submittedName>
        <fullName evidence="3">YceI family protein</fullName>
    </submittedName>
</protein>
<sequence>MRKKVINSMLVLSLVATAFSCKSDKKTETSDVKEAKETSDMAATYNVDVEQSKINWVGSKPAGQHNGTVSLSKGTLKANDNGLVGGNVVIDMTSIEVLDLEGQDKKDLENHLMGYSNGKEDHFFNVTKYPEAKFEITGMETVEDQTMLSGNLTLKETSKNITFPVNVSMNKTDDSLMLTSDEVILDRTEWGIKFMSKSFIENLGDNFVSDEMKLSFDLKAFKAE</sequence>
<dbReference type="Gene3D" id="2.40.128.110">
    <property type="entry name" value="Lipid/polyisoprenoid-binding, YceI-like"/>
    <property type="match status" value="1"/>
</dbReference>
<evidence type="ECO:0000313" key="4">
    <source>
        <dbReference type="Proteomes" id="UP001597049"/>
    </source>
</evidence>
<evidence type="ECO:0000256" key="1">
    <source>
        <dbReference type="SAM" id="SignalP"/>
    </source>
</evidence>
<dbReference type="PROSITE" id="PS51257">
    <property type="entry name" value="PROKAR_LIPOPROTEIN"/>
    <property type="match status" value="1"/>
</dbReference>
<keyword evidence="4" id="KW-1185">Reference proteome</keyword>
<dbReference type="RefSeq" id="WP_379658668.1">
    <property type="nucleotide sequence ID" value="NZ_JBHTIV010000023.1"/>
</dbReference>
<gene>
    <name evidence="3" type="ORF">ACFQ0R_12255</name>
</gene>
<dbReference type="Proteomes" id="UP001597049">
    <property type="component" value="Unassembled WGS sequence"/>
</dbReference>